<evidence type="ECO:0000313" key="3">
    <source>
        <dbReference type="EMBL" id="TDG73513.1"/>
    </source>
</evidence>
<feature type="transmembrane region" description="Helical" evidence="1">
    <location>
        <begin position="99"/>
        <end position="118"/>
    </location>
</feature>
<dbReference type="OrthoDB" id="9759607at2"/>
<feature type="transmembrane region" description="Helical" evidence="1">
    <location>
        <begin position="16"/>
        <end position="37"/>
    </location>
</feature>
<dbReference type="RefSeq" id="WP_010018184.1">
    <property type="nucleotide sequence ID" value="NZ_CAJJMR010000001.1"/>
</dbReference>
<reference evidence="3 4" key="1">
    <citation type="journal article" date="2019" name="Appl. Microbiol. Biotechnol.">
        <title>Uncovering carbohydrate metabolism through a genotype-phenotype association study of 56 lactic acid bacteria genomes.</title>
        <authorList>
            <person name="Buron-Moles G."/>
            <person name="Chailyan A."/>
            <person name="Dolejs I."/>
            <person name="Forster J."/>
            <person name="Miks M.H."/>
        </authorList>
    </citation>
    <scope>NUCLEOTIDE SEQUENCE [LARGE SCALE GENOMIC DNA]</scope>
    <source>
        <strain evidence="3 4">ATCC 29644</strain>
    </source>
</reference>
<dbReference type="InterPro" id="IPR029787">
    <property type="entry name" value="Nucleotide_cyclase"/>
</dbReference>
<dbReference type="PROSITE" id="PS50887">
    <property type="entry name" value="GGDEF"/>
    <property type="match status" value="1"/>
</dbReference>
<protein>
    <recommendedName>
        <fullName evidence="2">GGDEF domain-containing protein</fullName>
    </recommendedName>
</protein>
<comment type="caution">
    <text evidence="3">The sequence shown here is derived from an EMBL/GenBank/DDBJ whole genome shotgun (WGS) entry which is preliminary data.</text>
</comment>
<dbReference type="PANTHER" id="PTHR45138">
    <property type="entry name" value="REGULATORY COMPONENTS OF SENSORY TRANSDUCTION SYSTEM"/>
    <property type="match status" value="1"/>
</dbReference>
<dbReference type="Pfam" id="PF00990">
    <property type="entry name" value="GGDEF"/>
    <property type="match status" value="1"/>
</dbReference>
<dbReference type="SMART" id="SM00267">
    <property type="entry name" value="GGDEF"/>
    <property type="match status" value="1"/>
</dbReference>
<organism evidence="3 4">
    <name type="scientific">Companilactobacillus farciminis</name>
    <dbReference type="NCBI Taxonomy" id="1612"/>
    <lineage>
        <taxon>Bacteria</taxon>
        <taxon>Bacillati</taxon>
        <taxon>Bacillota</taxon>
        <taxon>Bacilli</taxon>
        <taxon>Lactobacillales</taxon>
        <taxon>Lactobacillaceae</taxon>
        <taxon>Companilactobacillus</taxon>
    </lineage>
</organism>
<keyword evidence="4" id="KW-1185">Reference proteome</keyword>
<dbReference type="Gene3D" id="3.30.70.270">
    <property type="match status" value="1"/>
</dbReference>
<keyword evidence="1" id="KW-1133">Transmembrane helix</keyword>
<dbReference type="CDD" id="cd01949">
    <property type="entry name" value="GGDEF"/>
    <property type="match status" value="1"/>
</dbReference>
<keyword evidence="1" id="KW-0812">Transmembrane</keyword>
<evidence type="ECO:0000313" key="4">
    <source>
        <dbReference type="Proteomes" id="UP000295257"/>
    </source>
</evidence>
<proteinExistence type="predicted"/>
<dbReference type="STRING" id="1612.ABB44_03180"/>
<dbReference type="Proteomes" id="UP000295257">
    <property type="component" value="Unassembled WGS sequence"/>
</dbReference>
<dbReference type="InterPro" id="IPR050469">
    <property type="entry name" value="Diguanylate_Cyclase"/>
</dbReference>
<evidence type="ECO:0000259" key="2">
    <source>
        <dbReference type="PROSITE" id="PS50887"/>
    </source>
</evidence>
<name>A0A4R5NG78_9LACO</name>
<dbReference type="AlphaFoldDB" id="A0A4R5NG78"/>
<dbReference type="InterPro" id="IPR043128">
    <property type="entry name" value="Rev_trsase/Diguanyl_cyclase"/>
</dbReference>
<feature type="transmembrane region" description="Helical" evidence="1">
    <location>
        <begin position="179"/>
        <end position="201"/>
    </location>
</feature>
<feature type="domain" description="GGDEF" evidence="2">
    <location>
        <begin position="244"/>
        <end position="378"/>
    </location>
</feature>
<dbReference type="InterPro" id="IPR000160">
    <property type="entry name" value="GGDEF_dom"/>
</dbReference>
<dbReference type="NCBIfam" id="TIGR00254">
    <property type="entry name" value="GGDEF"/>
    <property type="match status" value="1"/>
</dbReference>
<evidence type="ECO:0000256" key="1">
    <source>
        <dbReference type="SAM" id="Phobius"/>
    </source>
</evidence>
<sequence length="378" mass="44047">MLTSSFLDASTLLPSLFYILGAFLVFQVLFSGIKVLLNKMAIHYDPYSLRAALGVIYIMSLLFYMEITATHVQQSWIYINFELISVIFYTVILSANKRYYYYFFPLILLAFMVLNSALTSWESWCLSFDLIIFYQALNYIKNHTKNTFPFFKYLLVSIIFGFLYWLFAKIKFNISNPIFIHQIISLFVMELFTIGYIAVLFSDLESRASLFRDATHDRLTKAFNYDAFDIDLRAIFKEDNHPDAKFTMMMFDIDHFKNINDTYGHLAGDEVLKEVVHIVQNVLKQSDPKIKLYRTGGEEFNVIFQNYQVEETTDIVKRIFSAINSTPIHLKEKDIHITASFGVSEISPHDVSITDFYSRVDKALYHSKRNGRNTITTV</sequence>
<feature type="transmembrane region" description="Helical" evidence="1">
    <location>
        <begin position="75"/>
        <end position="92"/>
    </location>
</feature>
<dbReference type="GO" id="GO:0052621">
    <property type="term" value="F:diguanylate cyclase activity"/>
    <property type="evidence" value="ECO:0007669"/>
    <property type="project" value="TreeGrafter"/>
</dbReference>
<feature type="transmembrane region" description="Helical" evidence="1">
    <location>
        <begin position="150"/>
        <end position="167"/>
    </location>
</feature>
<dbReference type="PANTHER" id="PTHR45138:SF9">
    <property type="entry name" value="DIGUANYLATE CYCLASE DGCM-RELATED"/>
    <property type="match status" value="1"/>
</dbReference>
<dbReference type="FunFam" id="3.30.70.270:FF:000001">
    <property type="entry name" value="Diguanylate cyclase domain protein"/>
    <property type="match status" value="1"/>
</dbReference>
<gene>
    <name evidence="3" type="ORF">C5L30_000452</name>
</gene>
<keyword evidence="1" id="KW-0472">Membrane</keyword>
<dbReference type="EMBL" id="PUFN01000009">
    <property type="protein sequence ID" value="TDG73513.1"/>
    <property type="molecule type" value="Genomic_DNA"/>
</dbReference>
<feature type="transmembrane region" description="Helical" evidence="1">
    <location>
        <begin position="49"/>
        <end position="69"/>
    </location>
</feature>
<accession>A0A4R5NG78</accession>
<dbReference type="SUPFAM" id="SSF55073">
    <property type="entry name" value="Nucleotide cyclase"/>
    <property type="match status" value="1"/>
</dbReference>